<dbReference type="EMBL" id="LR797358">
    <property type="protein sequence ID" value="CAB4205280.1"/>
    <property type="molecule type" value="Genomic_DNA"/>
</dbReference>
<reference evidence="4" key="1">
    <citation type="submission" date="2020-05" db="EMBL/GenBank/DDBJ databases">
        <authorList>
            <person name="Chiriac C."/>
            <person name="Salcher M."/>
            <person name="Ghai R."/>
            <person name="Kavagutti S V."/>
        </authorList>
    </citation>
    <scope>NUCLEOTIDE SEQUENCE</scope>
</reference>
<organism evidence="4">
    <name type="scientific">uncultured Caudovirales phage</name>
    <dbReference type="NCBI Taxonomy" id="2100421"/>
    <lineage>
        <taxon>Viruses</taxon>
        <taxon>Duplodnaviria</taxon>
        <taxon>Heunggongvirae</taxon>
        <taxon>Uroviricota</taxon>
        <taxon>Caudoviricetes</taxon>
        <taxon>Peduoviridae</taxon>
        <taxon>Maltschvirus</taxon>
        <taxon>Maltschvirus maltsch</taxon>
    </lineage>
</organism>
<gene>
    <name evidence="2" type="ORF">UFOVP1276_8</name>
    <name evidence="3" type="ORF">UFOVP1403_58</name>
    <name evidence="4" type="ORF">UFOVP1507_42</name>
    <name evidence="1" type="ORF">UFOVP875_39</name>
</gene>
<evidence type="ECO:0000313" key="3">
    <source>
        <dbReference type="EMBL" id="CAB4205280.1"/>
    </source>
</evidence>
<protein>
    <submittedName>
        <fullName evidence="4">Uncharacterized protein</fullName>
    </submittedName>
</protein>
<accession>A0A6J7XUW8</accession>
<proteinExistence type="predicted"/>
<evidence type="ECO:0000313" key="2">
    <source>
        <dbReference type="EMBL" id="CAB4194884.1"/>
    </source>
</evidence>
<sequence length="138" mass="14798">MSFNLIEIKKQVVIAIKAGDTLHDACVELQTLLKGADQPTVKGIVCPIVSAYYKVKTPEAESGFANGEWVDSKCAAKRKANRLIKAIIDPEATPKQSAHIAVDEKVLAALVDTVVKAGMSKKEFGAMLTALRAAISFE</sequence>
<evidence type="ECO:0000313" key="1">
    <source>
        <dbReference type="EMBL" id="CAB4168220.1"/>
    </source>
</evidence>
<dbReference type="EMBL" id="LR796819">
    <property type="protein sequence ID" value="CAB4168220.1"/>
    <property type="molecule type" value="Genomic_DNA"/>
</dbReference>
<evidence type="ECO:0000313" key="4">
    <source>
        <dbReference type="EMBL" id="CAB5238106.1"/>
    </source>
</evidence>
<dbReference type="EMBL" id="LR797223">
    <property type="protein sequence ID" value="CAB4194884.1"/>
    <property type="molecule type" value="Genomic_DNA"/>
</dbReference>
<name>A0A6J7XUW8_9CAUD</name>
<dbReference type="EMBL" id="LR798457">
    <property type="protein sequence ID" value="CAB5238106.1"/>
    <property type="molecule type" value="Genomic_DNA"/>
</dbReference>